<keyword evidence="5" id="KW-0169">Cobalamin biosynthesis</keyword>
<comment type="function">
    <text evidence="2">Decarboxylates L-threonine-O-3-phosphate to yield (R)-1-amino-2-propanol O-2-phosphate, the precursor for the linkage between the nucleotide loop and the corrin ring in cobalamin.</text>
</comment>
<evidence type="ECO:0000256" key="9">
    <source>
        <dbReference type="ARBA" id="ARBA00048531"/>
    </source>
</evidence>
<dbReference type="Proteomes" id="UP000654452">
    <property type="component" value="Unassembled WGS sequence"/>
</dbReference>
<keyword evidence="7 11" id="KW-0456">Lyase</keyword>
<dbReference type="SUPFAM" id="SSF53383">
    <property type="entry name" value="PLP-dependent transferases"/>
    <property type="match status" value="1"/>
</dbReference>
<dbReference type="InterPro" id="IPR015422">
    <property type="entry name" value="PyrdxlP-dep_Trfase_small"/>
</dbReference>
<evidence type="ECO:0000256" key="2">
    <source>
        <dbReference type="ARBA" id="ARBA00003444"/>
    </source>
</evidence>
<evidence type="ECO:0000256" key="5">
    <source>
        <dbReference type="ARBA" id="ARBA00022573"/>
    </source>
</evidence>
<dbReference type="PANTHER" id="PTHR42885">
    <property type="entry name" value="HISTIDINOL-PHOSPHATE AMINOTRANSFERASE-RELATED"/>
    <property type="match status" value="1"/>
</dbReference>
<dbReference type="RefSeq" id="WP_145625905.1">
    <property type="nucleotide sequence ID" value="NZ_JAEPIV010000034.1"/>
</dbReference>
<protein>
    <recommendedName>
        <fullName evidence="4">threonine-phosphate decarboxylase</fullName>
        <ecNumber evidence="4">4.1.1.81</ecNumber>
    </recommendedName>
    <alternativeName>
        <fullName evidence="8">L-threonine-O-3-phosphate decarboxylase</fullName>
    </alternativeName>
</protein>
<comment type="cofactor">
    <cofactor evidence="1">
        <name>pyridoxal 5'-phosphate</name>
        <dbReference type="ChEBI" id="CHEBI:597326"/>
    </cofactor>
</comment>
<reference evidence="11 12" key="1">
    <citation type="submission" date="2021-01" db="EMBL/GenBank/DDBJ databases">
        <title>Azospirillum sp. YIM DDC1 draft genome.</title>
        <authorList>
            <person name="Wang Y.-X."/>
        </authorList>
    </citation>
    <scope>NUCLEOTIDE SEQUENCE [LARGE SCALE GENOMIC DNA]</scope>
    <source>
        <strain evidence="11 12">YIM DDC1</strain>
    </source>
</reference>
<evidence type="ECO:0000256" key="1">
    <source>
        <dbReference type="ARBA" id="ARBA00001933"/>
    </source>
</evidence>
<dbReference type="EC" id="4.1.1.81" evidence="4"/>
<evidence type="ECO:0000256" key="6">
    <source>
        <dbReference type="ARBA" id="ARBA00022898"/>
    </source>
</evidence>
<dbReference type="Gene3D" id="3.40.640.10">
    <property type="entry name" value="Type I PLP-dependent aspartate aminotransferase-like (Major domain)"/>
    <property type="match status" value="1"/>
</dbReference>
<comment type="caution">
    <text evidence="11">The sequence shown here is derived from an EMBL/GenBank/DDBJ whole genome shotgun (WGS) entry which is preliminary data.</text>
</comment>
<dbReference type="Gene3D" id="3.90.1150.10">
    <property type="entry name" value="Aspartate Aminotransferase, domain 1"/>
    <property type="match status" value="1"/>
</dbReference>
<evidence type="ECO:0000256" key="7">
    <source>
        <dbReference type="ARBA" id="ARBA00023239"/>
    </source>
</evidence>
<keyword evidence="6" id="KW-0663">Pyridoxal phosphate</keyword>
<dbReference type="EMBL" id="JAEPIV010000034">
    <property type="protein sequence ID" value="MBK4722914.1"/>
    <property type="molecule type" value="Genomic_DNA"/>
</dbReference>
<comment type="catalytic activity">
    <reaction evidence="9">
        <text>O-phospho-L-threonine + H(+) = (R)-1-aminopropan-2-yl phosphate + CO2</text>
        <dbReference type="Rhea" id="RHEA:11492"/>
        <dbReference type="ChEBI" id="CHEBI:15378"/>
        <dbReference type="ChEBI" id="CHEBI:16526"/>
        <dbReference type="ChEBI" id="CHEBI:58563"/>
        <dbReference type="ChEBI" id="CHEBI:58675"/>
        <dbReference type="EC" id="4.1.1.81"/>
    </reaction>
</comment>
<evidence type="ECO:0000256" key="4">
    <source>
        <dbReference type="ARBA" id="ARBA00012285"/>
    </source>
</evidence>
<dbReference type="InterPro" id="IPR005860">
    <property type="entry name" value="CobD"/>
</dbReference>
<organism evidence="11 12">
    <name type="scientific">Azospirillum aestuarii</name>
    <dbReference type="NCBI Taxonomy" id="2802052"/>
    <lineage>
        <taxon>Bacteria</taxon>
        <taxon>Pseudomonadati</taxon>
        <taxon>Pseudomonadota</taxon>
        <taxon>Alphaproteobacteria</taxon>
        <taxon>Rhodospirillales</taxon>
        <taxon>Azospirillaceae</taxon>
        <taxon>Azospirillum</taxon>
    </lineage>
</organism>
<dbReference type="PANTHER" id="PTHR42885:SF1">
    <property type="entry name" value="THREONINE-PHOSPHATE DECARBOXYLASE"/>
    <property type="match status" value="1"/>
</dbReference>
<dbReference type="Pfam" id="PF00155">
    <property type="entry name" value="Aminotran_1_2"/>
    <property type="match status" value="1"/>
</dbReference>
<dbReference type="InterPro" id="IPR004839">
    <property type="entry name" value="Aminotransferase_I/II_large"/>
</dbReference>
<dbReference type="InterPro" id="IPR015424">
    <property type="entry name" value="PyrdxlP-dep_Trfase"/>
</dbReference>
<gene>
    <name evidence="11" type="ORF">JJL56_29070</name>
</gene>
<evidence type="ECO:0000259" key="10">
    <source>
        <dbReference type="Pfam" id="PF00155"/>
    </source>
</evidence>
<keyword evidence="12" id="KW-1185">Reference proteome</keyword>
<dbReference type="NCBIfam" id="TIGR01140">
    <property type="entry name" value="L_thr_O3P_dcar"/>
    <property type="match status" value="1"/>
</dbReference>
<dbReference type="InterPro" id="IPR015421">
    <property type="entry name" value="PyrdxlP-dep_Trfase_major"/>
</dbReference>
<evidence type="ECO:0000256" key="8">
    <source>
        <dbReference type="ARBA" id="ARBA00029996"/>
    </source>
</evidence>
<feature type="domain" description="Aminotransferase class I/classII large" evidence="10">
    <location>
        <begin position="57"/>
        <end position="320"/>
    </location>
</feature>
<evidence type="ECO:0000256" key="3">
    <source>
        <dbReference type="ARBA" id="ARBA00004953"/>
    </source>
</evidence>
<evidence type="ECO:0000313" key="12">
    <source>
        <dbReference type="Proteomes" id="UP000654452"/>
    </source>
</evidence>
<evidence type="ECO:0000313" key="11">
    <source>
        <dbReference type="EMBL" id="MBK4722914.1"/>
    </source>
</evidence>
<sequence length="340" mass="35445">MMAESAAGSKRIIHGGDLDAARAAFPGAPEPWVDLSTGINPWPYPLPPIPAEAWTRLPGRAAETALREAAAACYGAPSPDCVAAAGGSQALIQILPRLRPPGTVVVLGPTYAEHAAGWAKAGHRVTEVMTLESCAADVVVVVNPNNPDGRIVPPEALLALAERQAARGGWLVVDEAFAEVAPECSVASEAGRAGLVILRSFGKFFGLAGVRLGFLLGGPALVREALAAVGPWAVSGPALAVATAALSDSAWIAATRRRLAEAAARFDTRLVDAGLHVTGGTSLFRLIDAPQAAGLYNALGRAGVLTRRFDYRQDWLRLGLPVDEAAEDRVKTACGMFRNR</sequence>
<name>A0ABS1I7M3_9PROT</name>
<proteinExistence type="predicted"/>
<comment type="pathway">
    <text evidence="3">Cofactor biosynthesis; adenosylcobalamin biosynthesis.</text>
</comment>
<accession>A0ABS1I7M3</accession>
<dbReference type="GO" id="GO:0048472">
    <property type="term" value="F:threonine-phosphate decarboxylase activity"/>
    <property type="evidence" value="ECO:0007669"/>
    <property type="project" value="UniProtKB-EC"/>
</dbReference>